<organism evidence="9 10">
    <name type="scientific">Actinocatenispora thailandica</name>
    <dbReference type="NCBI Taxonomy" id="227318"/>
    <lineage>
        <taxon>Bacteria</taxon>
        <taxon>Bacillati</taxon>
        <taxon>Actinomycetota</taxon>
        <taxon>Actinomycetes</taxon>
        <taxon>Micromonosporales</taxon>
        <taxon>Micromonosporaceae</taxon>
        <taxon>Actinocatenispora</taxon>
    </lineage>
</organism>
<protein>
    <submittedName>
        <fullName evidence="9">Putative sugar ABC transporter, permease protein</fullName>
    </submittedName>
</protein>
<keyword evidence="4 7" id="KW-0812">Transmembrane</keyword>
<dbReference type="Proteomes" id="UP000611640">
    <property type="component" value="Chromosome"/>
</dbReference>
<dbReference type="AlphaFoldDB" id="A0A7R7DVK5"/>
<dbReference type="InterPro" id="IPR035906">
    <property type="entry name" value="MetI-like_sf"/>
</dbReference>
<name>A0A7R7DVK5_9ACTN</name>
<dbReference type="EMBL" id="AP023355">
    <property type="protein sequence ID" value="BCJ38132.1"/>
    <property type="molecule type" value="Genomic_DNA"/>
</dbReference>
<evidence type="ECO:0000313" key="10">
    <source>
        <dbReference type="Proteomes" id="UP000611640"/>
    </source>
</evidence>
<dbReference type="Gene3D" id="1.10.3720.10">
    <property type="entry name" value="MetI-like"/>
    <property type="match status" value="1"/>
</dbReference>
<dbReference type="GO" id="GO:0005886">
    <property type="term" value="C:plasma membrane"/>
    <property type="evidence" value="ECO:0007669"/>
    <property type="project" value="UniProtKB-SubCell"/>
</dbReference>
<keyword evidence="10" id="KW-1185">Reference proteome</keyword>
<evidence type="ECO:0000256" key="2">
    <source>
        <dbReference type="ARBA" id="ARBA00022448"/>
    </source>
</evidence>
<dbReference type="KEGG" id="atl:Athai_56350"/>
<reference evidence="9 10" key="1">
    <citation type="submission" date="2020-08" db="EMBL/GenBank/DDBJ databases">
        <title>Whole genome shotgun sequence of Actinocatenispora thailandica NBRC 105041.</title>
        <authorList>
            <person name="Komaki H."/>
            <person name="Tamura T."/>
        </authorList>
    </citation>
    <scope>NUCLEOTIDE SEQUENCE [LARGE SCALE GENOMIC DNA]</scope>
    <source>
        <strain evidence="9 10">NBRC 105041</strain>
    </source>
</reference>
<dbReference type="PANTHER" id="PTHR43744:SF12">
    <property type="entry name" value="ABC TRANSPORTER PERMEASE PROTEIN MG189-RELATED"/>
    <property type="match status" value="1"/>
</dbReference>
<dbReference type="Pfam" id="PF00528">
    <property type="entry name" value="BPD_transp_1"/>
    <property type="match status" value="1"/>
</dbReference>
<comment type="subcellular location">
    <subcellularLocation>
        <location evidence="1 7">Cell membrane</location>
        <topology evidence="1 7">Multi-pass membrane protein</topology>
    </subcellularLocation>
</comment>
<accession>A0A7R7DVK5</accession>
<evidence type="ECO:0000256" key="4">
    <source>
        <dbReference type="ARBA" id="ARBA00022692"/>
    </source>
</evidence>
<evidence type="ECO:0000256" key="6">
    <source>
        <dbReference type="ARBA" id="ARBA00023136"/>
    </source>
</evidence>
<keyword evidence="2 7" id="KW-0813">Transport</keyword>
<dbReference type="PROSITE" id="PS50928">
    <property type="entry name" value="ABC_TM1"/>
    <property type="match status" value="1"/>
</dbReference>
<keyword evidence="5 7" id="KW-1133">Transmembrane helix</keyword>
<feature type="transmembrane region" description="Helical" evidence="7">
    <location>
        <begin position="109"/>
        <end position="131"/>
    </location>
</feature>
<evidence type="ECO:0000313" key="9">
    <source>
        <dbReference type="EMBL" id="BCJ38132.1"/>
    </source>
</evidence>
<feature type="transmembrane region" description="Helical" evidence="7">
    <location>
        <begin position="243"/>
        <end position="262"/>
    </location>
</feature>
<dbReference type="RefSeq" id="WP_203964217.1">
    <property type="nucleotide sequence ID" value="NZ_AP023355.1"/>
</dbReference>
<evidence type="ECO:0000256" key="1">
    <source>
        <dbReference type="ARBA" id="ARBA00004651"/>
    </source>
</evidence>
<keyword evidence="3" id="KW-1003">Cell membrane</keyword>
<feature type="transmembrane region" description="Helical" evidence="7">
    <location>
        <begin position="183"/>
        <end position="208"/>
    </location>
</feature>
<dbReference type="CDD" id="cd06261">
    <property type="entry name" value="TM_PBP2"/>
    <property type="match status" value="1"/>
</dbReference>
<dbReference type="InterPro" id="IPR000515">
    <property type="entry name" value="MetI-like"/>
</dbReference>
<feature type="transmembrane region" description="Helical" evidence="7">
    <location>
        <begin position="71"/>
        <end position="97"/>
    </location>
</feature>
<feature type="transmembrane region" description="Helical" evidence="7">
    <location>
        <begin position="7"/>
        <end position="29"/>
    </location>
</feature>
<dbReference type="PANTHER" id="PTHR43744">
    <property type="entry name" value="ABC TRANSPORTER PERMEASE PROTEIN MG189-RELATED-RELATED"/>
    <property type="match status" value="1"/>
</dbReference>
<proteinExistence type="inferred from homology"/>
<feature type="domain" description="ABC transmembrane type-1" evidence="8">
    <location>
        <begin position="72"/>
        <end position="262"/>
    </location>
</feature>
<evidence type="ECO:0000256" key="5">
    <source>
        <dbReference type="ARBA" id="ARBA00022989"/>
    </source>
</evidence>
<dbReference type="SUPFAM" id="SSF161098">
    <property type="entry name" value="MetI-like"/>
    <property type="match status" value="1"/>
</dbReference>
<keyword evidence="6 7" id="KW-0472">Membrane</keyword>
<sequence length="276" mass="30286">MKRGAKLAVYAVLVVGAFVSVFPYLMVVFTSLKTAPQLNSTAPWLPAVPGTLANFVSLFDGSIANVSFLAYLWHTVLLTVVLTIGQLVFTTFAAYAFARMRFPGRQLLFWAYVATLMVPNVVTMIPLYLIMRQIGWVDTWLGLVAPYLLGSPYGIFLMRQFFQTLPADLEDAARIDGAGTMSILLRVILPLSKPILGTLTILTIVFSWHNFLWPLIISSSDSTRVVTVGIASLQGNLGADYNLMMAGSFVALVPLIVVFLLFQRSIVRSVALTGLK</sequence>
<dbReference type="GO" id="GO:0055085">
    <property type="term" value="P:transmembrane transport"/>
    <property type="evidence" value="ECO:0007669"/>
    <property type="project" value="InterPro"/>
</dbReference>
<evidence type="ECO:0000256" key="7">
    <source>
        <dbReference type="RuleBase" id="RU363032"/>
    </source>
</evidence>
<feature type="transmembrane region" description="Helical" evidence="7">
    <location>
        <begin position="143"/>
        <end position="162"/>
    </location>
</feature>
<evidence type="ECO:0000256" key="3">
    <source>
        <dbReference type="ARBA" id="ARBA00022475"/>
    </source>
</evidence>
<evidence type="ECO:0000259" key="8">
    <source>
        <dbReference type="PROSITE" id="PS50928"/>
    </source>
</evidence>
<gene>
    <name evidence="9" type="ORF">Athai_56350</name>
</gene>
<comment type="similarity">
    <text evidence="7">Belongs to the binding-protein-dependent transport system permease family.</text>
</comment>